<dbReference type="RefSeq" id="WP_064013763.1">
    <property type="nucleotide sequence ID" value="NZ_CP011387.1"/>
</dbReference>
<feature type="chain" id="PRO_5008000427" evidence="1">
    <location>
        <begin position="24"/>
        <end position="133"/>
    </location>
</feature>
<dbReference type="SMART" id="SM00894">
    <property type="entry name" value="Excalibur"/>
    <property type="match status" value="1"/>
</dbReference>
<evidence type="ECO:0000256" key="1">
    <source>
        <dbReference type="SAM" id="SignalP"/>
    </source>
</evidence>
<dbReference type="Pfam" id="PF05901">
    <property type="entry name" value="Excalibur"/>
    <property type="match status" value="1"/>
</dbReference>
<proteinExistence type="predicted"/>
<accession>A0A172T6U9</accession>
<dbReference type="STRING" id="1182568.SU48_01870"/>
<feature type="signal peptide" evidence="1">
    <location>
        <begin position="1"/>
        <end position="23"/>
    </location>
</feature>
<dbReference type="Gene3D" id="2.30.30.40">
    <property type="entry name" value="SH3 Domains"/>
    <property type="match status" value="1"/>
</dbReference>
<dbReference type="Pfam" id="PF08239">
    <property type="entry name" value="SH3_3"/>
    <property type="match status" value="1"/>
</dbReference>
<keyword evidence="1" id="KW-0732">Signal</keyword>
<organism evidence="3 4">
    <name type="scientific">Deinococcus puniceus</name>
    <dbReference type="NCBI Taxonomy" id="1182568"/>
    <lineage>
        <taxon>Bacteria</taxon>
        <taxon>Thermotogati</taxon>
        <taxon>Deinococcota</taxon>
        <taxon>Deinococci</taxon>
        <taxon>Deinococcales</taxon>
        <taxon>Deinococcaceae</taxon>
        <taxon>Deinococcus</taxon>
    </lineage>
</organism>
<dbReference type="KEGG" id="dpu:SU48_01870"/>
<dbReference type="AlphaFoldDB" id="A0A172T6U9"/>
<evidence type="ECO:0000313" key="3">
    <source>
        <dbReference type="EMBL" id="ANE42711.1"/>
    </source>
</evidence>
<dbReference type="InterPro" id="IPR008613">
    <property type="entry name" value="Excalibur_Ca-bd_domain"/>
</dbReference>
<evidence type="ECO:0000313" key="4">
    <source>
        <dbReference type="Proteomes" id="UP000077363"/>
    </source>
</evidence>
<evidence type="ECO:0000259" key="2">
    <source>
        <dbReference type="SMART" id="SM00894"/>
    </source>
</evidence>
<protein>
    <submittedName>
        <fullName evidence="3">SH3 domain and Excalibur calcium-binding domain-containing protein</fullName>
    </submittedName>
</protein>
<dbReference type="PATRIC" id="fig|1182568.3.peg.392"/>
<sequence length="133" mass="14055">MRTYVRMIALAAALMGMSEAATALTTATSNLRRTPTTTGAVLATVPKNTLVLVACSGSSQWCRTTYKGTAGYVARSLLKPVTGSARLTGDGTVYYRTCTQMRAAGVAPVKLGEPAYRTALDRNQNSIACERGE</sequence>
<reference evidence="3 4" key="1">
    <citation type="submission" date="2015-01" db="EMBL/GenBank/DDBJ databases">
        <title>Deinococcus puniceus/DY1/ whole genome sequencing.</title>
        <authorList>
            <person name="Kim M.K."/>
            <person name="Srinivasan S."/>
            <person name="Lee J.-J."/>
        </authorList>
    </citation>
    <scope>NUCLEOTIDE SEQUENCE [LARGE SCALE GENOMIC DNA]</scope>
    <source>
        <strain evidence="3 4">DY1</strain>
    </source>
</reference>
<name>A0A172T6U9_9DEIO</name>
<dbReference type="EMBL" id="CP011387">
    <property type="protein sequence ID" value="ANE42711.1"/>
    <property type="molecule type" value="Genomic_DNA"/>
</dbReference>
<dbReference type="Proteomes" id="UP000077363">
    <property type="component" value="Chromosome"/>
</dbReference>
<gene>
    <name evidence="3" type="ORF">SU48_01870</name>
</gene>
<keyword evidence="4" id="KW-1185">Reference proteome</keyword>
<dbReference type="InterPro" id="IPR003646">
    <property type="entry name" value="SH3-like_bac-type"/>
</dbReference>
<feature type="domain" description="Excalibur calcium-binding" evidence="2">
    <location>
        <begin position="94"/>
        <end position="130"/>
    </location>
</feature>